<dbReference type="InterPro" id="IPR018247">
    <property type="entry name" value="EF_Hand_1_Ca_BS"/>
</dbReference>
<comment type="caution">
    <text evidence="5">The sequence shown here is derived from an EMBL/GenBank/DDBJ whole genome shotgun (WGS) entry which is preliminary data.</text>
</comment>
<feature type="non-terminal residue" evidence="5">
    <location>
        <position position="80"/>
    </location>
</feature>
<name>A0A0F9AJQ9_9ZZZZ</name>
<dbReference type="AlphaFoldDB" id="A0A0F9AJQ9"/>
<evidence type="ECO:0000256" key="1">
    <source>
        <dbReference type="ARBA" id="ARBA00004613"/>
    </source>
</evidence>
<keyword evidence="3" id="KW-0732">Signal</keyword>
<proteinExistence type="predicted"/>
<evidence type="ECO:0000256" key="3">
    <source>
        <dbReference type="ARBA" id="ARBA00022729"/>
    </source>
</evidence>
<evidence type="ECO:0000256" key="2">
    <source>
        <dbReference type="ARBA" id="ARBA00022525"/>
    </source>
</evidence>
<dbReference type="Pfam" id="PF18884">
    <property type="entry name" value="TSP3_bac"/>
    <property type="match status" value="1"/>
</dbReference>
<sequence length="80" mass="8462">MIIGDIFDEEISRLSGAVYIVDLDLDDDGLIYGVETDTGIFSGSHSTGTNPFNSDTDGDGLLDGFEVVNGFNPLLSGEES</sequence>
<reference evidence="5" key="1">
    <citation type="journal article" date="2015" name="Nature">
        <title>Complex archaea that bridge the gap between prokaryotes and eukaryotes.</title>
        <authorList>
            <person name="Spang A."/>
            <person name="Saw J.H."/>
            <person name="Jorgensen S.L."/>
            <person name="Zaremba-Niedzwiedzka K."/>
            <person name="Martijn J."/>
            <person name="Lind A.E."/>
            <person name="van Eijk R."/>
            <person name="Schleper C."/>
            <person name="Guy L."/>
            <person name="Ettema T.J."/>
        </authorList>
    </citation>
    <scope>NUCLEOTIDE SEQUENCE</scope>
</reference>
<evidence type="ECO:0000313" key="5">
    <source>
        <dbReference type="EMBL" id="KKK98545.1"/>
    </source>
</evidence>
<evidence type="ECO:0000256" key="4">
    <source>
        <dbReference type="ARBA" id="ARBA00022837"/>
    </source>
</evidence>
<comment type="subcellular location">
    <subcellularLocation>
        <location evidence="1">Secreted</location>
    </subcellularLocation>
</comment>
<dbReference type="InterPro" id="IPR059100">
    <property type="entry name" value="TSP3_bac"/>
</dbReference>
<dbReference type="EMBL" id="LAZR01045575">
    <property type="protein sequence ID" value="KKK98545.1"/>
    <property type="molecule type" value="Genomic_DNA"/>
</dbReference>
<protein>
    <recommendedName>
        <fullName evidence="6">EF-hand domain-containing protein</fullName>
    </recommendedName>
</protein>
<keyword evidence="2" id="KW-0964">Secreted</keyword>
<evidence type="ECO:0008006" key="6">
    <source>
        <dbReference type="Google" id="ProtNLM"/>
    </source>
</evidence>
<keyword evidence="4" id="KW-0106">Calcium</keyword>
<organism evidence="5">
    <name type="scientific">marine sediment metagenome</name>
    <dbReference type="NCBI Taxonomy" id="412755"/>
    <lineage>
        <taxon>unclassified sequences</taxon>
        <taxon>metagenomes</taxon>
        <taxon>ecological metagenomes</taxon>
    </lineage>
</organism>
<accession>A0A0F9AJQ9</accession>
<gene>
    <name evidence="5" type="ORF">LCGC14_2641720</name>
</gene>
<dbReference type="PROSITE" id="PS00018">
    <property type="entry name" value="EF_HAND_1"/>
    <property type="match status" value="1"/>
</dbReference>